<reference evidence="2" key="2">
    <citation type="journal article" date="2023" name="IMA Fungus">
        <title>Comparative genomic study of the Penicillium genus elucidates a diverse pangenome and 15 lateral gene transfer events.</title>
        <authorList>
            <person name="Petersen C."/>
            <person name="Sorensen T."/>
            <person name="Nielsen M.R."/>
            <person name="Sondergaard T.E."/>
            <person name="Sorensen J.L."/>
            <person name="Fitzpatrick D.A."/>
            <person name="Frisvad J.C."/>
            <person name="Nielsen K.L."/>
        </authorList>
    </citation>
    <scope>NUCLEOTIDE SEQUENCE</scope>
    <source>
        <strain evidence="2">IBT 30761</strain>
    </source>
</reference>
<dbReference type="OrthoDB" id="566138at2759"/>
<evidence type="ECO:0000313" key="3">
    <source>
        <dbReference type="Proteomes" id="UP001149074"/>
    </source>
</evidence>
<comment type="caution">
    <text evidence="2">The sequence shown here is derived from an EMBL/GenBank/DDBJ whole genome shotgun (WGS) entry which is preliminary data.</text>
</comment>
<name>A0A9W9KBD7_9EURO</name>
<dbReference type="SUPFAM" id="SSF75304">
    <property type="entry name" value="Amidase signature (AS) enzymes"/>
    <property type="match status" value="1"/>
</dbReference>
<evidence type="ECO:0000313" key="2">
    <source>
        <dbReference type="EMBL" id="KAJ5100049.1"/>
    </source>
</evidence>
<accession>A0A9W9KBD7</accession>
<dbReference type="AlphaFoldDB" id="A0A9W9KBD7"/>
<gene>
    <name evidence="2" type="ORF">N7532_007050</name>
</gene>
<dbReference type="Gene3D" id="3.90.1300.10">
    <property type="entry name" value="Amidase signature (AS) domain"/>
    <property type="match status" value="1"/>
</dbReference>
<dbReference type="Pfam" id="PF01425">
    <property type="entry name" value="Amidase"/>
    <property type="match status" value="1"/>
</dbReference>
<protein>
    <submittedName>
        <fullName evidence="2">Amidase</fullName>
    </submittedName>
</protein>
<organism evidence="2 3">
    <name type="scientific">Penicillium argentinense</name>
    <dbReference type="NCBI Taxonomy" id="1131581"/>
    <lineage>
        <taxon>Eukaryota</taxon>
        <taxon>Fungi</taxon>
        <taxon>Dikarya</taxon>
        <taxon>Ascomycota</taxon>
        <taxon>Pezizomycotina</taxon>
        <taxon>Eurotiomycetes</taxon>
        <taxon>Eurotiomycetidae</taxon>
        <taxon>Eurotiales</taxon>
        <taxon>Aspergillaceae</taxon>
        <taxon>Penicillium</taxon>
    </lineage>
</organism>
<dbReference type="EMBL" id="JAPQKI010000005">
    <property type="protein sequence ID" value="KAJ5100049.1"/>
    <property type="molecule type" value="Genomic_DNA"/>
</dbReference>
<evidence type="ECO:0000259" key="1">
    <source>
        <dbReference type="Pfam" id="PF01425"/>
    </source>
</evidence>
<dbReference type="RefSeq" id="XP_056475702.1">
    <property type="nucleotide sequence ID" value="XM_056619543.1"/>
</dbReference>
<sequence>MSSDVRANKPDVTELTIPAFHALLREGRMRIIDIVREYLARIEKYDGTLHSTIGAGFDHIEERVYREAYDKDQWTVRALAKGNTAFPPLHGVPILLKDNYLTVCPLTSAGSRALVFMAATRDSEVVSRLRKAGAIILIKTNMHEFALHGTTTSSCGGQTLNPYDLTRTPGGSSGGTGAALAMNLGLVGCGTDTMNSLRSPASACSIVGFRPSWGVVPCDGIVPVSETQDVAGPMARCVDDVRTLFDVMSGNRPRLGRAQKTTNVRIGILNAYFDLENADSSPEEITAENTIVQDIVRNALSQVQDTADITLVPINPNSHPDWRVSTLLANADTQAFEFRECLDMFLQSSIIKKTPSRSLEAIVKSGKYDKEAVTEVFTLPLSDPETYCRTSEAYQTRLSNIVTLKESVEQLYEENKIDALAYPHQRHLPIKVGPTVQPGRNGILAALTGRPAVCIPAGFSPATPSAVIGVPVGLELMGQEGQDEELLDLAECFEGILQARKPPKWE</sequence>
<dbReference type="Proteomes" id="UP001149074">
    <property type="component" value="Unassembled WGS sequence"/>
</dbReference>
<feature type="domain" description="Amidase" evidence="1">
    <location>
        <begin position="33"/>
        <end position="487"/>
    </location>
</feature>
<keyword evidence="3" id="KW-1185">Reference proteome</keyword>
<proteinExistence type="predicted"/>
<dbReference type="InterPro" id="IPR036928">
    <property type="entry name" value="AS_sf"/>
</dbReference>
<dbReference type="PANTHER" id="PTHR42678:SF5">
    <property type="entry name" value="GLUTAMYL-TRNA(GLN) AMIDOTRANSFERASE SUBUNIT A"/>
    <property type="match status" value="1"/>
</dbReference>
<dbReference type="InterPro" id="IPR023631">
    <property type="entry name" value="Amidase_dom"/>
</dbReference>
<dbReference type="GeneID" id="81358522"/>
<dbReference type="PANTHER" id="PTHR42678">
    <property type="entry name" value="AMIDASE"/>
    <property type="match status" value="1"/>
</dbReference>
<reference evidence="2" key="1">
    <citation type="submission" date="2022-11" db="EMBL/GenBank/DDBJ databases">
        <authorList>
            <person name="Petersen C."/>
        </authorList>
    </citation>
    <scope>NUCLEOTIDE SEQUENCE</scope>
    <source>
        <strain evidence="2">IBT 30761</strain>
    </source>
</reference>